<dbReference type="EMBL" id="JACNYL010000002">
    <property type="protein sequence ID" value="MBD1421229.1"/>
    <property type="molecule type" value="Genomic_DNA"/>
</dbReference>
<evidence type="ECO:0000313" key="5">
    <source>
        <dbReference type="EMBL" id="MBD1421229.1"/>
    </source>
</evidence>
<accession>A0ABR7XPW9</accession>
<dbReference type="SMART" id="SM00342">
    <property type="entry name" value="HTH_ARAC"/>
    <property type="match status" value="1"/>
</dbReference>
<dbReference type="SUPFAM" id="SSF46689">
    <property type="entry name" value="Homeodomain-like"/>
    <property type="match status" value="1"/>
</dbReference>
<feature type="domain" description="HTH araC/xylS-type" evidence="4">
    <location>
        <begin position="231"/>
        <end position="331"/>
    </location>
</feature>
<proteinExistence type="predicted"/>
<dbReference type="PANTHER" id="PTHR43280:SF2">
    <property type="entry name" value="HTH-TYPE TRANSCRIPTIONAL REGULATOR EXSA"/>
    <property type="match status" value="1"/>
</dbReference>
<evidence type="ECO:0000259" key="4">
    <source>
        <dbReference type="PROSITE" id="PS01124"/>
    </source>
</evidence>
<reference evidence="5 6" key="1">
    <citation type="submission" date="2020-08" db="EMBL/GenBank/DDBJ databases">
        <title>Sphingobacterium sp. DN00404 isolated from aquaculture water.</title>
        <authorList>
            <person name="Zhang M."/>
        </authorList>
    </citation>
    <scope>NUCLEOTIDE SEQUENCE [LARGE SCALE GENOMIC DNA]</scope>
    <source>
        <strain evidence="5 6">KCTC 42746</strain>
    </source>
</reference>
<evidence type="ECO:0000256" key="1">
    <source>
        <dbReference type="ARBA" id="ARBA00023015"/>
    </source>
</evidence>
<keyword evidence="2" id="KW-0238">DNA-binding</keyword>
<dbReference type="PANTHER" id="PTHR43280">
    <property type="entry name" value="ARAC-FAMILY TRANSCRIPTIONAL REGULATOR"/>
    <property type="match status" value="1"/>
</dbReference>
<organism evidence="5 6">
    <name type="scientific">Sphingobacterium chuzhouense</name>
    <dbReference type="NCBI Taxonomy" id="1742264"/>
    <lineage>
        <taxon>Bacteria</taxon>
        <taxon>Pseudomonadati</taxon>
        <taxon>Bacteroidota</taxon>
        <taxon>Sphingobacteriia</taxon>
        <taxon>Sphingobacteriales</taxon>
        <taxon>Sphingobacteriaceae</taxon>
        <taxon>Sphingobacterium</taxon>
    </lineage>
</organism>
<keyword evidence="6" id="KW-1185">Reference proteome</keyword>
<sequence length="338" mass="38568">MMRKSFFIETTAVFGKPLPDEQAAGLFPSLPFSDGDTVYYQKERKSCIAQDFKGRLGYLQQFDFVFDEVVNLPVTVKQADLYVVYLMQASDSIQIADTQNAPITSLNKRRARFIYLPRGHYCLHVPPGTYQLFICYFDVGIFDSGADTGFEFLHPLLEAHREQSSRPMVSRDFMIGPVTEIYIQSLCEKLEKADVDSQIAIIFQLKEMIKLAKRKIDRELGVVTENEAMVETAKTLIELGVDEKGINYSLSTLTGLLPISEANLQVLFKKHFDITPNNFKKNYIIEKSKKMLTAGDTVLHIADELGFAHERSFYRLFKRCTGYSPKTYLSMLDSNSYL</sequence>
<gene>
    <name evidence="5" type="ORF">H8B21_06550</name>
</gene>
<name>A0ABR7XPW9_9SPHI</name>
<dbReference type="Pfam" id="PF12833">
    <property type="entry name" value="HTH_18"/>
    <property type="match status" value="1"/>
</dbReference>
<dbReference type="InterPro" id="IPR018060">
    <property type="entry name" value="HTH_AraC"/>
</dbReference>
<evidence type="ECO:0000256" key="2">
    <source>
        <dbReference type="ARBA" id="ARBA00023125"/>
    </source>
</evidence>
<evidence type="ECO:0000313" key="6">
    <source>
        <dbReference type="Proteomes" id="UP000651112"/>
    </source>
</evidence>
<keyword evidence="3" id="KW-0804">Transcription</keyword>
<keyword evidence="1" id="KW-0805">Transcription regulation</keyword>
<dbReference type="RefSeq" id="WP_190313015.1">
    <property type="nucleotide sequence ID" value="NZ_JACNYL010000002.1"/>
</dbReference>
<dbReference type="PROSITE" id="PS01124">
    <property type="entry name" value="HTH_ARAC_FAMILY_2"/>
    <property type="match status" value="1"/>
</dbReference>
<dbReference type="Gene3D" id="1.10.10.60">
    <property type="entry name" value="Homeodomain-like"/>
    <property type="match status" value="1"/>
</dbReference>
<dbReference type="Proteomes" id="UP000651112">
    <property type="component" value="Unassembled WGS sequence"/>
</dbReference>
<protein>
    <submittedName>
        <fullName evidence="5">Helix-turn-helix transcriptional regulator</fullName>
    </submittedName>
</protein>
<comment type="caution">
    <text evidence="5">The sequence shown here is derived from an EMBL/GenBank/DDBJ whole genome shotgun (WGS) entry which is preliminary data.</text>
</comment>
<dbReference type="InterPro" id="IPR009057">
    <property type="entry name" value="Homeodomain-like_sf"/>
</dbReference>
<evidence type="ECO:0000256" key="3">
    <source>
        <dbReference type="ARBA" id="ARBA00023163"/>
    </source>
</evidence>